<sequence length="228" mass="25336">MTELSPRTTRHMSPRAIRNATFSHRMRGLDEQEVRAFLETLATQIEEADAERAKLRAEVERLRAERDARTESTGEINAHAVALFSQAQQVADRLVAEAVQHARDLMANARRQQREILQRAHEAAQKAAQRSDAAAEKVEAGGYQRPIPEIEYVRTFARVAQVQLKSVLDALAEEVEKLGDLPRMPAPQQQQPSPPPQQQLAQISDVSWSVSVGASATTATTTSPFDPR</sequence>
<evidence type="ECO:0000256" key="3">
    <source>
        <dbReference type="ARBA" id="ARBA00022490"/>
    </source>
</evidence>
<dbReference type="PANTHER" id="PTHR35794">
    <property type="entry name" value="CELL DIVISION PROTEIN DIVIVA"/>
    <property type="match status" value="1"/>
</dbReference>
<organism evidence="10 11">
    <name type="scientific">Thermasporomyces composti</name>
    <dbReference type="NCBI Taxonomy" id="696763"/>
    <lineage>
        <taxon>Bacteria</taxon>
        <taxon>Bacillati</taxon>
        <taxon>Actinomycetota</taxon>
        <taxon>Actinomycetes</taxon>
        <taxon>Propionibacteriales</taxon>
        <taxon>Nocardioidaceae</taxon>
        <taxon>Thermasporomyces</taxon>
    </lineage>
</organism>
<dbReference type="GO" id="GO:0051301">
    <property type="term" value="P:cell division"/>
    <property type="evidence" value="ECO:0007669"/>
    <property type="project" value="UniProtKB-KW"/>
</dbReference>
<dbReference type="Pfam" id="PF05103">
    <property type="entry name" value="DivIVA"/>
    <property type="match status" value="1"/>
</dbReference>
<keyword evidence="11" id="KW-1185">Reference proteome</keyword>
<evidence type="ECO:0000313" key="11">
    <source>
        <dbReference type="Proteomes" id="UP000256485"/>
    </source>
</evidence>
<evidence type="ECO:0000256" key="9">
    <source>
        <dbReference type="SAM" id="MobiDB-lite"/>
    </source>
</evidence>
<keyword evidence="5 8" id="KW-0175">Coiled coil</keyword>
<dbReference type="PANTHER" id="PTHR35794:SF1">
    <property type="entry name" value="CELL CYCLE PROTEIN GPSB"/>
    <property type="match status" value="1"/>
</dbReference>
<keyword evidence="3" id="KW-0963">Cytoplasm</keyword>
<protein>
    <recommendedName>
        <fullName evidence="2">Cell wall synthesis protein Wag31</fullName>
    </recommendedName>
    <alternativeName>
        <fullName evidence="7">Antigen 84</fullName>
    </alternativeName>
</protein>
<dbReference type="RefSeq" id="WP_115850530.1">
    <property type="nucleotide sequence ID" value="NZ_QTUC01000001.1"/>
</dbReference>
<comment type="caution">
    <text evidence="10">The sequence shown here is derived from an EMBL/GenBank/DDBJ whole genome shotgun (WGS) entry which is preliminary data.</text>
</comment>
<dbReference type="GO" id="GO:0005737">
    <property type="term" value="C:cytoplasm"/>
    <property type="evidence" value="ECO:0007669"/>
    <property type="project" value="UniProtKB-SubCell"/>
</dbReference>
<accession>A0A3D9V5F1</accession>
<dbReference type="AlphaFoldDB" id="A0A3D9V5F1"/>
<dbReference type="Gene3D" id="6.10.250.660">
    <property type="match status" value="1"/>
</dbReference>
<keyword evidence="4 10" id="KW-0132">Cell division</keyword>
<feature type="region of interest" description="Disordered" evidence="9">
    <location>
        <begin position="182"/>
        <end position="205"/>
    </location>
</feature>
<reference evidence="10 11" key="1">
    <citation type="submission" date="2018-08" db="EMBL/GenBank/DDBJ databases">
        <title>Sequencing the genomes of 1000 actinobacteria strains.</title>
        <authorList>
            <person name="Klenk H.-P."/>
        </authorList>
    </citation>
    <scope>NUCLEOTIDE SEQUENCE [LARGE SCALE GENOMIC DNA]</scope>
    <source>
        <strain evidence="10 11">DSM 22891</strain>
    </source>
</reference>
<dbReference type="EMBL" id="QTUC01000001">
    <property type="protein sequence ID" value="REF36988.1"/>
    <property type="molecule type" value="Genomic_DNA"/>
</dbReference>
<keyword evidence="6" id="KW-0131">Cell cycle</keyword>
<evidence type="ECO:0000256" key="5">
    <source>
        <dbReference type="ARBA" id="ARBA00023054"/>
    </source>
</evidence>
<evidence type="ECO:0000256" key="4">
    <source>
        <dbReference type="ARBA" id="ARBA00022618"/>
    </source>
</evidence>
<dbReference type="InterPro" id="IPR007793">
    <property type="entry name" value="DivIVA_fam"/>
</dbReference>
<gene>
    <name evidence="10" type="ORF">DFJ64_2424</name>
</gene>
<dbReference type="Proteomes" id="UP000256485">
    <property type="component" value="Unassembled WGS sequence"/>
</dbReference>
<feature type="coiled-coil region" evidence="8">
    <location>
        <begin position="38"/>
        <end position="126"/>
    </location>
</feature>
<dbReference type="NCBIfam" id="TIGR03544">
    <property type="entry name" value="DivI1A_domain"/>
    <property type="match status" value="1"/>
</dbReference>
<evidence type="ECO:0000256" key="8">
    <source>
        <dbReference type="SAM" id="Coils"/>
    </source>
</evidence>
<proteinExistence type="predicted"/>
<evidence type="ECO:0000256" key="1">
    <source>
        <dbReference type="ARBA" id="ARBA00004496"/>
    </source>
</evidence>
<dbReference type="InterPro" id="IPR019933">
    <property type="entry name" value="DivIVA_domain"/>
</dbReference>
<evidence type="ECO:0000256" key="6">
    <source>
        <dbReference type="ARBA" id="ARBA00023306"/>
    </source>
</evidence>
<evidence type="ECO:0000256" key="2">
    <source>
        <dbReference type="ARBA" id="ARBA00018787"/>
    </source>
</evidence>
<evidence type="ECO:0000256" key="7">
    <source>
        <dbReference type="ARBA" id="ARBA00031737"/>
    </source>
</evidence>
<dbReference type="OrthoDB" id="4946401at2"/>
<comment type="subcellular location">
    <subcellularLocation>
        <location evidence="1">Cytoplasm</location>
    </subcellularLocation>
</comment>
<evidence type="ECO:0000313" key="10">
    <source>
        <dbReference type="EMBL" id="REF36988.1"/>
    </source>
</evidence>
<name>A0A3D9V5F1_THECX</name>